<sequence length="502" mass="55031">MDDAPALVVRGGYADWRRQALHALAAGWPPDAITWTEQANDAAGQMTLDHAAAEAGVAEPAPSHGAVPQVRISKDLAELLRDAALFRSSRRWAFLYRVLWRWQQGDRAVASAADEDGAQLNRMAKAVRRAKHDMIAYVRFHRRDGDAVPEYLSWYEPDHDVLAYAAGHFAKRMGTSSWCIGTPQGAALWDGRALHLTGTPPDADTMRAGARRDQIEPLWLVYYKSIFNPARLNETALQQRMPVRFWKGLPEGPLIPGMIAEARNGARRVGQTGTVGEMRGKPIAMDAGAAQPVRAAPTSLDQCRRCELWRHATQAVAGEGPDAARLMVIGEQPGDQEDLAGRAFAGPAGQVLDEALRRAGVPRDSLYLTNAVKHFKWIARGTRRMHKTPAQREVEACSHWLNQELSRVRPAVIVTLGATALNAVLGRGASLQQTLHQPVRVGDAWLLATWHPSYALRLQDDQARDDVRKAIADTLAQGWQLARSEETAAAGAVFDAGAKAIR</sequence>
<keyword evidence="5" id="KW-0227">DNA damage</keyword>
<dbReference type="EMBL" id="FKIF01000006">
    <property type="protein sequence ID" value="SAI69524.1"/>
    <property type="molecule type" value="Genomic_DNA"/>
</dbReference>
<accession>A0A157SGS4</accession>
<keyword evidence="6" id="KW-0378">Hydrolase</keyword>
<keyword evidence="7" id="KW-0408">Iron</keyword>
<dbReference type="CDD" id="cd10030">
    <property type="entry name" value="UDG-F4_TTUDGA_SPO1dp_like"/>
    <property type="match status" value="1"/>
</dbReference>
<dbReference type="OrthoDB" id="5290748at2"/>
<dbReference type="GO" id="GO:0097506">
    <property type="term" value="F:deaminated base DNA N-glycosylase activity"/>
    <property type="evidence" value="ECO:0007669"/>
    <property type="project" value="UniProtKB-ARBA"/>
</dbReference>
<keyword evidence="9" id="KW-0234">DNA repair</keyword>
<dbReference type="SMART" id="SM00987">
    <property type="entry name" value="UreE_C"/>
    <property type="match status" value="1"/>
</dbReference>
<dbReference type="RefSeq" id="WP_066127497.1">
    <property type="nucleotide sequence ID" value="NZ_FKIF01000006.1"/>
</dbReference>
<keyword evidence="11" id="KW-0548">Nucleotidyltransferase</keyword>
<name>A0A157SGS4_9BORD</name>
<dbReference type="GO" id="GO:0016779">
    <property type="term" value="F:nucleotidyltransferase activity"/>
    <property type="evidence" value="ECO:0007669"/>
    <property type="project" value="UniProtKB-KW"/>
</dbReference>
<dbReference type="Pfam" id="PF13566">
    <property type="entry name" value="DUF4130"/>
    <property type="match status" value="1"/>
</dbReference>
<dbReference type="NCBIfam" id="TIGR03914">
    <property type="entry name" value="UDG_fam_dom"/>
    <property type="match status" value="1"/>
</dbReference>
<dbReference type="GO" id="GO:0006281">
    <property type="term" value="P:DNA repair"/>
    <property type="evidence" value="ECO:0007669"/>
    <property type="project" value="UniProtKB-KW"/>
</dbReference>
<reference evidence="11 12" key="1">
    <citation type="submission" date="2016-04" db="EMBL/GenBank/DDBJ databases">
        <authorList>
            <consortium name="Pathogen Informatics"/>
        </authorList>
    </citation>
    <scope>NUCLEOTIDE SEQUENCE [LARGE SCALE GENOMIC DNA]</scope>
    <source>
        <strain evidence="11 12">H050680373</strain>
    </source>
</reference>
<dbReference type="Proteomes" id="UP000076848">
    <property type="component" value="Unassembled WGS sequence"/>
</dbReference>
<evidence type="ECO:0000259" key="10">
    <source>
        <dbReference type="SMART" id="SM00986"/>
    </source>
</evidence>
<proteinExistence type="inferred from homology"/>
<organism evidence="11 12">
    <name type="scientific">Bordetella ansorpii</name>
    <dbReference type="NCBI Taxonomy" id="288768"/>
    <lineage>
        <taxon>Bacteria</taxon>
        <taxon>Pseudomonadati</taxon>
        <taxon>Pseudomonadota</taxon>
        <taxon>Betaproteobacteria</taxon>
        <taxon>Burkholderiales</taxon>
        <taxon>Alcaligenaceae</taxon>
        <taxon>Bordetella</taxon>
    </lineage>
</organism>
<evidence type="ECO:0000313" key="11">
    <source>
        <dbReference type="EMBL" id="SAI69524.1"/>
    </source>
</evidence>
<dbReference type="SMART" id="SM00986">
    <property type="entry name" value="UDG"/>
    <property type="match status" value="1"/>
</dbReference>
<dbReference type="SUPFAM" id="SSF52141">
    <property type="entry name" value="Uracil-DNA glycosylase-like"/>
    <property type="match status" value="1"/>
</dbReference>
<evidence type="ECO:0000256" key="3">
    <source>
        <dbReference type="ARBA" id="ARBA00022485"/>
    </source>
</evidence>
<keyword evidence="12" id="KW-1185">Reference proteome</keyword>
<dbReference type="STRING" id="288768.SAMEA3906486_02548"/>
<gene>
    <name evidence="11" type="ORF">SAMEA3906486_02548</name>
</gene>
<dbReference type="GO" id="GO:0051539">
    <property type="term" value="F:4 iron, 4 sulfur cluster binding"/>
    <property type="evidence" value="ECO:0007669"/>
    <property type="project" value="UniProtKB-KW"/>
</dbReference>
<evidence type="ECO:0000256" key="4">
    <source>
        <dbReference type="ARBA" id="ARBA00022723"/>
    </source>
</evidence>
<dbReference type="Pfam" id="PF03167">
    <property type="entry name" value="UDG"/>
    <property type="match status" value="1"/>
</dbReference>
<dbReference type="GO" id="GO:0046872">
    <property type="term" value="F:metal ion binding"/>
    <property type="evidence" value="ECO:0007669"/>
    <property type="project" value="UniProtKB-KW"/>
</dbReference>
<dbReference type="PANTHER" id="PTHR33693">
    <property type="entry name" value="TYPE-5 URACIL-DNA GLYCOSYLASE"/>
    <property type="match status" value="1"/>
</dbReference>
<keyword evidence="4" id="KW-0479">Metal-binding</keyword>
<evidence type="ECO:0000256" key="5">
    <source>
        <dbReference type="ARBA" id="ARBA00022763"/>
    </source>
</evidence>
<evidence type="ECO:0000256" key="6">
    <source>
        <dbReference type="ARBA" id="ARBA00022801"/>
    </source>
</evidence>
<keyword evidence="8" id="KW-0411">Iron-sulfur</keyword>
<evidence type="ECO:0000256" key="2">
    <source>
        <dbReference type="ARBA" id="ARBA00019403"/>
    </source>
</evidence>
<evidence type="ECO:0000256" key="7">
    <source>
        <dbReference type="ARBA" id="ARBA00023004"/>
    </source>
</evidence>
<feature type="domain" description="Uracil-DNA glycosylase-like" evidence="10">
    <location>
        <begin position="317"/>
        <end position="468"/>
    </location>
</feature>
<keyword evidence="3" id="KW-0004">4Fe-4S</keyword>
<dbReference type="NCBIfam" id="TIGR03915">
    <property type="entry name" value="SAM_7_link_chp"/>
    <property type="match status" value="1"/>
</dbReference>
<dbReference type="Gene3D" id="3.40.470.10">
    <property type="entry name" value="Uracil-DNA glycosylase-like domain"/>
    <property type="match status" value="1"/>
</dbReference>
<dbReference type="PANTHER" id="PTHR33693:SF9">
    <property type="entry name" value="TYPE-4 URACIL-DNA GLYCOSYLASE"/>
    <property type="match status" value="1"/>
</dbReference>
<evidence type="ECO:0000313" key="12">
    <source>
        <dbReference type="Proteomes" id="UP000076848"/>
    </source>
</evidence>
<protein>
    <recommendedName>
        <fullName evidence="2">Type-4 uracil-DNA glycosylase</fullName>
    </recommendedName>
</protein>
<dbReference type="InterPro" id="IPR023875">
    <property type="entry name" value="DNA_repair_put"/>
</dbReference>
<dbReference type="InterPro" id="IPR036895">
    <property type="entry name" value="Uracil-DNA_glycosylase-like_sf"/>
</dbReference>
<evidence type="ECO:0000256" key="1">
    <source>
        <dbReference type="ARBA" id="ARBA00006521"/>
    </source>
</evidence>
<dbReference type="InterPro" id="IPR025404">
    <property type="entry name" value="DUF4130"/>
</dbReference>
<dbReference type="AlphaFoldDB" id="A0A157SGS4"/>
<evidence type="ECO:0000256" key="9">
    <source>
        <dbReference type="ARBA" id="ARBA00023204"/>
    </source>
</evidence>
<comment type="similarity">
    <text evidence="1">Belongs to the uracil-DNA glycosylase (UDG) superfamily. Type 4 (UDGa) family.</text>
</comment>
<dbReference type="InterPro" id="IPR051536">
    <property type="entry name" value="UDG_Type-4/5"/>
</dbReference>
<dbReference type="InterPro" id="IPR005122">
    <property type="entry name" value="Uracil-DNA_glycosylase-like"/>
</dbReference>
<evidence type="ECO:0000256" key="8">
    <source>
        <dbReference type="ARBA" id="ARBA00023014"/>
    </source>
</evidence>
<keyword evidence="11" id="KW-0808">Transferase</keyword>
<dbReference type="InterPro" id="IPR005273">
    <property type="entry name" value="Ura-DNA_glyco_family4"/>
</dbReference>